<gene>
    <name evidence="3" type="primary">LOC103560445</name>
</gene>
<evidence type="ECO:0000313" key="2">
    <source>
        <dbReference type="Proteomes" id="UP001652662"/>
    </source>
</evidence>
<dbReference type="RefSeq" id="XP_008532766.1">
    <property type="nucleotide sequence ID" value="XM_008534544.2"/>
</dbReference>
<keyword evidence="2" id="KW-1185">Reference proteome</keyword>
<dbReference type="GeneID" id="103560445"/>
<feature type="region of interest" description="Disordered" evidence="1">
    <location>
        <begin position="1"/>
        <end position="25"/>
    </location>
</feature>
<evidence type="ECO:0000256" key="1">
    <source>
        <dbReference type="SAM" id="MobiDB-lite"/>
    </source>
</evidence>
<protein>
    <submittedName>
        <fullName evidence="3">Uncharacterized protein isoform X1</fullName>
    </submittedName>
</protein>
<accession>A0ABM2FA43</accession>
<reference evidence="3" key="1">
    <citation type="submission" date="2025-08" db="UniProtKB">
        <authorList>
            <consortium name="RefSeq"/>
        </authorList>
    </citation>
    <scope>IDENTIFICATION</scope>
    <source>
        <tissue evidence="3">Blood</tissue>
    </source>
</reference>
<organism evidence="2 3">
    <name type="scientific">Equus przewalskii</name>
    <name type="common">Przewalski's horse</name>
    <name type="synonym">Equus caballus przewalskii</name>
    <dbReference type="NCBI Taxonomy" id="9798"/>
    <lineage>
        <taxon>Eukaryota</taxon>
        <taxon>Metazoa</taxon>
        <taxon>Chordata</taxon>
        <taxon>Craniata</taxon>
        <taxon>Vertebrata</taxon>
        <taxon>Euteleostomi</taxon>
        <taxon>Mammalia</taxon>
        <taxon>Eutheria</taxon>
        <taxon>Laurasiatheria</taxon>
        <taxon>Perissodactyla</taxon>
        <taxon>Equidae</taxon>
        <taxon>Equus</taxon>
    </lineage>
</organism>
<evidence type="ECO:0000313" key="3">
    <source>
        <dbReference type="RefSeq" id="XP_008532766.1"/>
    </source>
</evidence>
<dbReference type="Proteomes" id="UP001652662">
    <property type="component" value="Chromosome 25"/>
</dbReference>
<feature type="region of interest" description="Disordered" evidence="1">
    <location>
        <begin position="61"/>
        <end position="137"/>
    </location>
</feature>
<name>A0ABM2FA43_EQUPR</name>
<feature type="compositionally biased region" description="Pro residues" evidence="1">
    <location>
        <begin position="121"/>
        <end position="137"/>
    </location>
</feature>
<proteinExistence type="predicted"/>
<sequence length="137" mass="14543">MARPHEPPPSTDNHTTGRPRPWDMGCNLVGLAEELDRRDGRTPGGPPPWTTSFLMAAWRLTPTLCPSPPPGLGRSRRSESSVGRDLGRVIPALSSFPIPPQPRGRPAHVPAGQAGPKDSGPGPPPARRGTPSPPPLR</sequence>